<protein>
    <submittedName>
        <fullName evidence="3">Spore coat protein YsxE</fullName>
    </submittedName>
</protein>
<gene>
    <name evidence="3" type="ORF">BAZO_11500</name>
</gene>
<accession>K6C4J1</accession>
<evidence type="ECO:0000256" key="1">
    <source>
        <dbReference type="SAM" id="MobiDB-lite"/>
    </source>
</evidence>
<dbReference type="InterPro" id="IPR011009">
    <property type="entry name" value="Kinase-like_dom_sf"/>
</dbReference>
<dbReference type="Pfam" id="PF01636">
    <property type="entry name" value="APH"/>
    <property type="match status" value="1"/>
</dbReference>
<proteinExistence type="predicted"/>
<sequence length="372" mass="44253">MKQQTLEPYFRILTKYRLEPDFIEDYGKIKKVYTKQGIFALKEVRYSEEQRNRFMQAVNRLHDKGYRHVVPIYLSSDGRHLQSDNSSGCEFYLMPWIDNGQVRADQRFVDLMREAARIHKVTEVTGKANHSYFQHFYEKSIANIDKRKLDYERFIEKSEQKIYMSPFELLYCTHFVQLMRMEDFVLNTLVDWYEATKEKNKDRISICHGNLSPNHLLYDERGYSYLFNFDRTFRASPIYDLLDFFRKALYRYPQKVAEAVGWYKEYSQNHQLTDDERLLLFYYLTQTDNIHRIIHQYQTDPSISEKTIVVKLQRSIWQMQAAHTLVTQINEGIQQEKNEALFAEDNGGGGESSESSDSFVGSENNGETENNY</sequence>
<dbReference type="Proteomes" id="UP000006315">
    <property type="component" value="Unassembled WGS sequence"/>
</dbReference>
<dbReference type="Gene3D" id="3.90.1200.10">
    <property type="match status" value="1"/>
</dbReference>
<dbReference type="EMBL" id="AJLR01000094">
    <property type="protein sequence ID" value="EKN66025.1"/>
    <property type="molecule type" value="Genomic_DNA"/>
</dbReference>
<evidence type="ECO:0000259" key="2">
    <source>
        <dbReference type="Pfam" id="PF01636"/>
    </source>
</evidence>
<dbReference type="InterPro" id="IPR047175">
    <property type="entry name" value="CotS-like"/>
</dbReference>
<keyword evidence="3" id="KW-0946">Virion</keyword>
<dbReference type="AlphaFoldDB" id="K6C4J1"/>
<keyword evidence="4" id="KW-1185">Reference proteome</keyword>
<keyword evidence="3" id="KW-0167">Capsid protein</keyword>
<dbReference type="PANTHER" id="PTHR39179">
    <property type="entry name" value="SPORE COAT PROTEIN I"/>
    <property type="match status" value="1"/>
</dbReference>
<dbReference type="Gene3D" id="3.30.200.20">
    <property type="entry name" value="Phosphorylase Kinase, domain 1"/>
    <property type="match status" value="1"/>
</dbReference>
<dbReference type="STRING" id="1131731.BAZO_11500"/>
<evidence type="ECO:0000313" key="4">
    <source>
        <dbReference type="Proteomes" id="UP000006315"/>
    </source>
</evidence>
<dbReference type="PANTHER" id="PTHR39179:SF3">
    <property type="entry name" value="COTS-RELATED PROTEIN"/>
    <property type="match status" value="1"/>
</dbReference>
<feature type="region of interest" description="Disordered" evidence="1">
    <location>
        <begin position="338"/>
        <end position="372"/>
    </location>
</feature>
<dbReference type="RefSeq" id="WP_003331644.1">
    <property type="nucleotide sequence ID" value="NZ_AJLR01000094.1"/>
</dbReference>
<feature type="compositionally biased region" description="Low complexity" evidence="1">
    <location>
        <begin position="352"/>
        <end position="363"/>
    </location>
</feature>
<evidence type="ECO:0000313" key="3">
    <source>
        <dbReference type="EMBL" id="EKN66025.1"/>
    </source>
</evidence>
<reference evidence="3 4" key="1">
    <citation type="journal article" date="2012" name="Front. Microbiol.">
        <title>Redundancy and modularity in membrane-associated dissimilatory nitrate reduction in Bacillus.</title>
        <authorList>
            <person name="Heylen K."/>
            <person name="Keltjens J."/>
        </authorList>
    </citation>
    <scope>NUCLEOTIDE SEQUENCE [LARGE SCALE GENOMIC DNA]</scope>
    <source>
        <strain evidence="3 4">LMG 9581</strain>
    </source>
</reference>
<dbReference type="SUPFAM" id="SSF56112">
    <property type="entry name" value="Protein kinase-like (PK-like)"/>
    <property type="match status" value="1"/>
</dbReference>
<name>K6C4J1_SCHAZ</name>
<dbReference type="PATRIC" id="fig|1131731.3.peg.2370"/>
<dbReference type="InterPro" id="IPR002575">
    <property type="entry name" value="Aminoglycoside_PTrfase"/>
</dbReference>
<dbReference type="InterPro" id="IPR014253">
    <property type="entry name" value="Spore_coat_YsxE"/>
</dbReference>
<comment type="caution">
    <text evidence="3">The sequence shown here is derived from an EMBL/GenBank/DDBJ whole genome shotgun (WGS) entry which is preliminary data.</text>
</comment>
<organism evidence="3 4">
    <name type="scientific">Schinkia azotoformans LMG 9581</name>
    <dbReference type="NCBI Taxonomy" id="1131731"/>
    <lineage>
        <taxon>Bacteria</taxon>
        <taxon>Bacillati</taxon>
        <taxon>Bacillota</taxon>
        <taxon>Bacilli</taxon>
        <taxon>Bacillales</taxon>
        <taxon>Bacillaceae</taxon>
        <taxon>Calidifontibacillus/Schinkia group</taxon>
        <taxon>Schinkia</taxon>
    </lineage>
</organism>
<dbReference type="GO" id="GO:0042601">
    <property type="term" value="C:endospore-forming forespore"/>
    <property type="evidence" value="ECO:0007669"/>
    <property type="project" value="TreeGrafter"/>
</dbReference>
<dbReference type="NCBIfam" id="TIGR02904">
    <property type="entry name" value="spore_ysxE"/>
    <property type="match status" value="1"/>
</dbReference>
<feature type="domain" description="Aminoglycoside phosphotransferase" evidence="2">
    <location>
        <begin position="43"/>
        <end position="248"/>
    </location>
</feature>